<name>A0A0E9LYN2_9BACT</name>
<dbReference type="InterPro" id="IPR029063">
    <property type="entry name" value="SAM-dependent_MTases_sf"/>
</dbReference>
<keyword evidence="1" id="KW-0489">Methyltransferase</keyword>
<dbReference type="Proteomes" id="UP000032900">
    <property type="component" value="Unassembled WGS sequence"/>
</dbReference>
<evidence type="ECO:0000313" key="2">
    <source>
        <dbReference type="Proteomes" id="UP000032900"/>
    </source>
</evidence>
<keyword evidence="2" id="KW-1185">Reference proteome</keyword>
<dbReference type="STRING" id="1236989.JCM15548_12653"/>
<comment type="caution">
    <text evidence="1">The sequence shown here is derived from an EMBL/GenBank/DDBJ whole genome shotgun (WGS) entry which is preliminary data.</text>
</comment>
<proteinExistence type="predicted"/>
<evidence type="ECO:0000313" key="1">
    <source>
        <dbReference type="EMBL" id="GAO30388.1"/>
    </source>
</evidence>
<organism evidence="1 2">
    <name type="scientific">Geofilum rubicundum JCM 15548</name>
    <dbReference type="NCBI Taxonomy" id="1236989"/>
    <lineage>
        <taxon>Bacteria</taxon>
        <taxon>Pseudomonadati</taxon>
        <taxon>Bacteroidota</taxon>
        <taxon>Bacteroidia</taxon>
        <taxon>Marinilabiliales</taxon>
        <taxon>Marinilabiliaceae</taxon>
        <taxon>Geofilum</taxon>
    </lineage>
</organism>
<reference evidence="1 2" key="1">
    <citation type="journal article" date="2015" name="Microbes Environ.">
        <title>Distribution and evolution of nitrogen fixation genes in the phylum bacteroidetes.</title>
        <authorList>
            <person name="Inoue J."/>
            <person name="Oshima K."/>
            <person name="Suda W."/>
            <person name="Sakamoto M."/>
            <person name="Iino T."/>
            <person name="Noda S."/>
            <person name="Hongoh Y."/>
            <person name="Hattori M."/>
            <person name="Ohkuma M."/>
        </authorList>
    </citation>
    <scope>NUCLEOTIDE SEQUENCE [LARGE SCALE GENOMIC DNA]</scope>
    <source>
        <strain evidence="1">JCM 15548</strain>
    </source>
</reference>
<dbReference type="SUPFAM" id="SSF53335">
    <property type="entry name" value="S-adenosyl-L-methionine-dependent methyltransferases"/>
    <property type="match status" value="1"/>
</dbReference>
<dbReference type="GO" id="GO:0032259">
    <property type="term" value="P:methylation"/>
    <property type="evidence" value="ECO:0007669"/>
    <property type="project" value="UniProtKB-KW"/>
</dbReference>
<dbReference type="EMBL" id="BAZW01000022">
    <property type="protein sequence ID" value="GAO30388.1"/>
    <property type="molecule type" value="Genomic_DNA"/>
</dbReference>
<dbReference type="Gene3D" id="3.40.50.150">
    <property type="entry name" value="Vaccinia Virus protein VP39"/>
    <property type="match status" value="1"/>
</dbReference>
<dbReference type="GO" id="GO:0008168">
    <property type="term" value="F:methyltransferase activity"/>
    <property type="evidence" value="ECO:0007669"/>
    <property type="project" value="UniProtKB-KW"/>
</dbReference>
<accession>A0A0E9LYN2</accession>
<keyword evidence="1" id="KW-0808">Transferase</keyword>
<sequence length="100" mass="11386">MTNKIKKCYNRIARFYDILDKPMELTASKWREKLLSGVKGHVLEVGIGTGKNMPDPVQGLKEIKRVCRDGGEIVMLEHVRSHNKIMGPLMDSLNFVPLHL</sequence>
<dbReference type="AlphaFoldDB" id="A0A0E9LYN2"/>
<protein>
    <submittedName>
        <fullName evidence="1">Phosphatidylethanolamine N-methyltransferase</fullName>
    </submittedName>
</protein>
<gene>
    <name evidence="1" type="ORF">JCM15548_12653</name>
</gene>